<dbReference type="InterPro" id="IPR009027">
    <property type="entry name" value="Ribosomal_bL9/RNase_H1_N"/>
</dbReference>
<proteinExistence type="predicted"/>
<evidence type="ECO:0000259" key="1">
    <source>
        <dbReference type="Pfam" id="PF01693"/>
    </source>
</evidence>
<dbReference type="Proteomes" id="UP000289738">
    <property type="component" value="Chromosome B02"/>
</dbReference>
<dbReference type="SUPFAM" id="SSF55658">
    <property type="entry name" value="L9 N-domain-like"/>
    <property type="match status" value="1"/>
</dbReference>
<feature type="domain" description="Ribonuclease H1 N-terminal" evidence="1">
    <location>
        <begin position="8"/>
        <end position="44"/>
    </location>
</feature>
<dbReference type="InterPro" id="IPR037056">
    <property type="entry name" value="RNase_H1_N_sf"/>
</dbReference>
<keyword evidence="3" id="KW-1185">Reference proteome</keyword>
<dbReference type="Gene3D" id="3.40.970.10">
    <property type="entry name" value="Ribonuclease H1, N-terminal domain"/>
    <property type="match status" value="1"/>
</dbReference>
<comment type="caution">
    <text evidence="2">The sequence shown here is derived from an EMBL/GenBank/DDBJ whole genome shotgun (WGS) entry which is preliminary data.</text>
</comment>
<accession>A0A445AJY3</accession>
<dbReference type="Pfam" id="PF01693">
    <property type="entry name" value="Cauli_VI"/>
    <property type="match status" value="1"/>
</dbReference>
<gene>
    <name evidence="2" type="ORF">Ahy_B02g060990</name>
</gene>
<name>A0A445AJY3_ARAHY</name>
<evidence type="ECO:0000313" key="2">
    <source>
        <dbReference type="EMBL" id="RYR26695.1"/>
    </source>
</evidence>
<reference evidence="2 3" key="1">
    <citation type="submission" date="2019-01" db="EMBL/GenBank/DDBJ databases">
        <title>Sequencing of cultivated peanut Arachis hypogaea provides insights into genome evolution and oil improvement.</title>
        <authorList>
            <person name="Chen X."/>
        </authorList>
    </citation>
    <scope>NUCLEOTIDE SEQUENCE [LARGE SCALE GENOMIC DNA]</scope>
    <source>
        <strain evidence="3">cv. Fuhuasheng</strain>
        <tissue evidence="2">Leaves</tissue>
    </source>
</reference>
<protein>
    <recommendedName>
        <fullName evidence="1">Ribonuclease H1 N-terminal domain-containing protein</fullName>
    </recommendedName>
</protein>
<dbReference type="OrthoDB" id="2016287at2759"/>
<dbReference type="InterPro" id="IPR011320">
    <property type="entry name" value="RNase_H1_N"/>
</dbReference>
<evidence type="ECO:0000313" key="3">
    <source>
        <dbReference type="Proteomes" id="UP000289738"/>
    </source>
</evidence>
<dbReference type="AlphaFoldDB" id="A0A445AJY3"/>
<organism evidence="2 3">
    <name type="scientific">Arachis hypogaea</name>
    <name type="common">Peanut</name>
    <dbReference type="NCBI Taxonomy" id="3818"/>
    <lineage>
        <taxon>Eukaryota</taxon>
        <taxon>Viridiplantae</taxon>
        <taxon>Streptophyta</taxon>
        <taxon>Embryophyta</taxon>
        <taxon>Tracheophyta</taxon>
        <taxon>Spermatophyta</taxon>
        <taxon>Magnoliopsida</taxon>
        <taxon>eudicotyledons</taxon>
        <taxon>Gunneridae</taxon>
        <taxon>Pentapetalae</taxon>
        <taxon>rosids</taxon>
        <taxon>fabids</taxon>
        <taxon>Fabales</taxon>
        <taxon>Fabaceae</taxon>
        <taxon>Papilionoideae</taxon>
        <taxon>50 kb inversion clade</taxon>
        <taxon>dalbergioids sensu lato</taxon>
        <taxon>Dalbergieae</taxon>
        <taxon>Pterocarpus clade</taxon>
        <taxon>Arachis</taxon>
    </lineage>
</organism>
<dbReference type="EMBL" id="SDMP01000012">
    <property type="protein sequence ID" value="RYR26695.1"/>
    <property type="molecule type" value="Genomic_DNA"/>
</dbReference>
<sequence length="192" mass="21494">MVGGRFCFYASKKGKHPGIYTTWEDCRREVDGFRDNQHKGFMKKSDDVVWLTTRDPLDANNDILKPDVDLGVTVVANKMSSLLLANSGEVVGEGSNSGSVGTLSSLVPSKIDEYVDPNINWSQFMFIEDMEHLLNRTCCQLDVGPPIFFRRDDVPRYGMNYMSFCVVVQSKANDVNILVSGKLATYSQMFSP</sequence>